<dbReference type="PROSITE" id="PS50801">
    <property type="entry name" value="STAS"/>
    <property type="match status" value="1"/>
</dbReference>
<keyword evidence="3" id="KW-1185">Reference proteome</keyword>
<reference evidence="2 3" key="1">
    <citation type="submission" date="2020-05" db="EMBL/GenBank/DDBJ databases">
        <title>Draft genome sequence of Mycobacterium hippocampi DL, isolated from European seabass, Dicentrarchus labrax, reared in fish farms.</title>
        <authorList>
            <person name="Stathopoulou P."/>
            <person name="Asimakis E."/>
            <person name="Tzokas K."/>
            <person name="Batargias C."/>
            <person name="Tsiamis G."/>
        </authorList>
    </citation>
    <scope>NUCLEOTIDE SEQUENCE [LARGE SCALE GENOMIC DNA]</scope>
    <source>
        <strain evidence="2 3">DL</strain>
    </source>
</reference>
<evidence type="ECO:0000313" key="2">
    <source>
        <dbReference type="EMBL" id="NVN52037.1"/>
    </source>
</evidence>
<protein>
    <submittedName>
        <fullName evidence="2">Anti-sigma B factor antagonist RsbV</fullName>
    </submittedName>
</protein>
<dbReference type="PANTHER" id="PTHR33495">
    <property type="entry name" value="ANTI-SIGMA FACTOR ANTAGONIST TM_1081-RELATED-RELATED"/>
    <property type="match status" value="1"/>
</dbReference>
<dbReference type="GO" id="GO:0043856">
    <property type="term" value="F:anti-sigma factor antagonist activity"/>
    <property type="evidence" value="ECO:0007669"/>
    <property type="project" value="TreeGrafter"/>
</dbReference>
<dbReference type="AlphaFoldDB" id="A0A850PT54"/>
<name>A0A850PT54_9MYCO</name>
<dbReference type="InterPro" id="IPR002645">
    <property type="entry name" value="STAS_dom"/>
</dbReference>
<dbReference type="InterPro" id="IPR036513">
    <property type="entry name" value="STAS_dom_sf"/>
</dbReference>
<dbReference type="Pfam" id="PF01740">
    <property type="entry name" value="STAS"/>
    <property type="match status" value="1"/>
</dbReference>
<dbReference type="PANTHER" id="PTHR33495:SF13">
    <property type="entry name" value="ANTI-SIGMA-F FACTOR ANTAGONIST RSFB"/>
    <property type="match status" value="1"/>
</dbReference>
<dbReference type="Gene3D" id="3.30.750.24">
    <property type="entry name" value="STAS domain"/>
    <property type="match status" value="1"/>
</dbReference>
<dbReference type="SUPFAM" id="SSF52091">
    <property type="entry name" value="SpoIIaa-like"/>
    <property type="match status" value="1"/>
</dbReference>
<comment type="caution">
    <text evidence="2">The sequence shown here is derived from an EMBL/GenBank/DDBJ whole genome shotgun (WGS) entry which is preliminary data.</text>
</comment>
<dbReference type="EMBL" id="JABFYL010000039">
    <property type="protein sequence ID" value="NVN52037.1"/>
    <property type="molecule type" value="Genomic_DNA"/>
</dbReference>
<dbReference type="RefSeq" id="WP_178360286.1">
    <property type="nucleotide sequence ID" value="NZ_JABFYL010000039.1"/>
</dbReference>
<sequence>MNEQAAEGTSASSGAASSSTCVVTERWVDRVAVVSVAGVVDMLTSPQLETAINGALEQGPAGVVVDFTDVEFLASAGMGVLVAAHDKAGSDVSISVVADGPATSRPLKLVGIADILSLYPNLDEALAAHTA</sequence>
<evidence type="ECO:0000313" key="3">
    <source>
        <dbReference type="Proteomes" id="UP000570517"/>
    </source>
</evidence>
<dbReference type="Proteomes" id="UP000570517">
    <property type="component" value="Unassembled WGS sequence"/>
</dbReference>
<organism evidence="2 3">
    <name type="scientific">Mycolicibacterium hippocampi</name>
    <dbReference type="NCBI Taxonomy" id="659824"/>
    <lineage>
        <taxon>Bacteria</taxon>
        <taxon>Bacillati</taxon>
        <taxon>Actinomycetota</taxon>
        <taxon>Actinomycetes</taxon>
        <taxon>Mycobacteriales</taxon>
        <taxon>Mycobacteriaceae</taxon>
        <taxon>Mycolicibacterium</taxon>
    </lineage>
</organism>
<accession>A0A850PT54</accession>
<proteinExistence type="predicted"/>
<gene>
    <name evidence="2" type="ORF">HLY00_2030</name>
</gene>
<evidence type="ECO:0000259" key="1">
    <source>
        <dbReference type="PROSITE" id="PS50801"/>
    </source>
</evidence>
<feature type="domain" description="STAS" evidence="1">
    <location>
        <begin position="31"/>
        <end position="129"/>
    </location>
</feature>
<dbReference type="CDD" id="cd07043">
    <property type="entry name" value="STAS_anti-anti-sigma_factors"/>
    <property type="match status" value="1"/>
</dbReference>